<dbReference type="Proteomes" id="UP001162162">
    <property type="component" value="Unassembled WGS sequence"/>
</dbReference>
<reference evidence="1" key="1">
    <citation type="journal article" date="2023" name="Insect Mol. Biol.">
        <title>Genome sequencing provides insights into the evolution of gene families encoding plant cell wall-degrading enzymes in longhorned beetles.</title>
        <authorList>
            <person name="Shin N.R."/>
            <person name="Okamura Y."/>
            <person name="Kirsch R."/>
            <person name="Pauchet Y."/>
        </authorList>
    </citation>
    <scope>NUCLEOTIDE SEQUENCE</scope>
    <source>
        <strain evidence="1">AMC_N1</strain>
    </source>
</reference>
<gene>
    <name evidence="1" type="ORF">NQ318_007694</name>
</gene>
<evidence type="ECO:0000313" key="2">
    <source>
        <dbReference type="Proteomes" id="UP001162162"/>
    </source>
</evidence>
<name>A0AAV8XK81_9CUCU</name>
<evidence type="ECO:0000313" key="1">
    <source>
        <dbReference type="EMBL" id="KAJ8939063.1"/>
    </source>
</evidence>
<dbReference type="EMBL" id="JAPWTK010000511">
    <property type="protein sequence ID" value="KAJ8939063.1"/>
    <property type="molecule type" value="Genomic_DNA"/>
</dbReference>
<organism evidence="1 2">
    <name type="scientific">Aromia moschata</name>
    <dbReference type="NCBI Taxonomy" id="1265417"/>
    <lineage>
        <taxon>Eukaryota</taxon>
        <taxon>Metazoa</taxon>
        <taxon>Ecdysozoa</taxon>
        <taxon>Arthropoda</taxon>
        <taxon>Hexapoda</taxon>
        <taxon>Insecta</taxon>
        <taxon>Pterygota</taxon>
        <taxon>Neoptera</taxon>
        <taxon>Endopterygota</taxon>
        <taxon>Coleoptera</taxon>
        <taxon>Polyphaga</taxon>
        <taxon>Cucujiformia</taxon>
        <taxon>Chrysomeloidea</taxon>
        <taxon>Cerambycidae</taxon>
        <taxon>Cerambycinae</taxon>
        <taxon>Callichromatini</taxon>
        <taxon>Aromia</taxon>
    </lineage>
</organism>
<comment type="caution">
    <text evidence="1">The sequence shown here is derived from an EMBL/GenBank/DDBJ whole genome shotgun (WGS) entry which is preliminary data.</text>
</comment>
<keyword evidence="2" id="KW-1185">Reference proteome</keyword>
<dbReference type="AlphaFoldDB" id="A0AAV8XK81"/>
<dbReference type="SUPFAM" id="SSF56672">
    <property type="entry name" value="DNA/RNA polymerases"/>
    <property type="match status" value="1"/>
</dbReference>
<dbReference type="InterPro" id="IPR043502">
    <property type="entry name" value="DNA/RNA_pol_sf"/>
</dbReference>
<sequence>MAILDVSKTCVYDFHYNFMLKNYSLDRCKLLYTDTDSLINELKSDNVYKELTKNISSNLILAITNQIIGLMKDECFIGLPITHFIGLRSKITQHCMKSILHDIYSIKQTKIALNPFDDKRCRLKDSTNTLPWGHFSILQHAR</sequence>
<accession>A0AAV8XK81</accession>
<dbReference type="GO" id="GO:0071897">
    <property type="term" value="P:DNA biosynthetic process"/>
    <property type="evidence" value="ECO:0007669"/>
    <property type="project" value="UniProtKB-ARBA"/>
</dbReference>
<proteinExistence type="predicted"/>
<protein>
    <submittedName>
        <fullName evidence="1">Uncharacterized protein</fullName>
    </submittedName>
</protein>